<dbReference type="InterPro" id="IPR015424">
    <property type="entry name" value="PyrdxlP-dep_Trfase"/>
</dbReference>
<organism evidence="6 8">
    <name type="scientific">Halomonas elongata (strain ATCC 33173 / DSM 2581 / NBRC 15536 / NCIMB 2198 / 1H9)</name>
    <dbReference type="NCBI Taxonomy" id="768066"/>
    <lineage>
        <taxon>Bacteria</taxon>
        <taxon>Pseudomonadati</taxon>
        <taxon>Pseudomonadota</taxon>
        <taxon>Gammaproteobacteria</taxon>
        <taxon>Oceanospirillales</taxon>
        <taxon>Halomonadaceae</taxon>
        <taxon>Halomonas</taxon>
    </lineage>
</organism>
<evidence type="ECO:0000256" key="5">
    <source>
        <dbReference type="RuleBase" id="RU004508"/>
    </source>
</evidence>
<dbReference type="Gene3D" id="3.40.640.10">
    <property type="entry name" value="Type I PLP-dependent aspartate aminotransferase-like (Major domain)"/>
    <property type="match status" value="1"/>
</dbReference>
<sequence>MIPVTKPYLPDRNKLDKYIDGIYQREWLTNNGPLVQELTHRLEGYLGVKNLLLVGNGTLALQVAYRALGISGVCDREITEAITTPFSFVATTSSLKWEGIEPRFVDIDRKSWCLDPLAIEQAITDRTKGIVPVHVFGNACDVDSIDEIANKHNLPVIYDAAHAFGVIYQGKSLLTYGDAATLSFHATKLFHSIEGGGVIFRRKEDFDKAKEIINFGISSSGNIERTGINAKMSEFQAAMGLSVLDDIDLILEKRREIWEAYHFVLRDCYVTQVPSLGEVQNYSYFPVVLNSEKEVEIVVKRLHEKGVMARRYFFPPLNSLPYVDDTSNVSNAADISRRIICLPVYHGLSKDMVADIAKIVRRDMV</sequence>
<dbReference type="GO" id="GO:0000271">
    <property type="term" value="P:polysaccharide biosynthetic process"/>
    <property type="evidence" value="ECO:0007669"/>
    <property type="project" value="TreeGrafter"/>
</dbReference>
<dbReference type="SUPFAM" id="SSF53383">
    <property type="entry name" value="PLP-dependent transferases"/>
    <property type="match status" value="1"/>
</dbReference>
<dbReference type="Proteomes" id="UP001322512">
    <property type="component" value="Chromosome"/>
</dbReference>
<dbReference type="GeneID" id="91009705"/>
<keyword evidence="6" id="KW-0808">Transferase</keyword>
<feature type="active site" description="Proton acceptor" evidence="3">
    <location>
        <position position="188"/>
    </location>
</feature>
<dbReference type="Pfam" id="PF01041">
    <property type="entry name" value="DegT_DnrJ_EryC1"/>
    <property type="match status" value="1"/>
</dbReference>
<dbReference type="Proteomes" id="UP000008707">
    <property type="component" value="Chromosome"/>
</dbReference>
<evidence type="ECO:0000256" key="2">
    <source>
        <dbReference type="ARBA" id="ARBA00037999"/>
    </source>
</evidence>
<protein>
    <submittedName>
        <fullName evidence="7">DegT/DnrJ/EryC1/StrS family aminotransferase</fullName>
    </submittedName>
    <submittedName>
        <fullName evidence="6">Probable aminotransferase</fullName>
        <ecNumber evidence="6 7">2.6.1.-</ecNumber>
    </submittedName>
</protein>
<evidence type="ECO:0000313" key="9">
    <source>
        <dbReference type="Proteomes" id="UP001322512"/>
    </source>
</evidence>
<dbReference type="InterPro" id="IPR000653">
    <property type="entry name" value="DegT/StrS_aminotransferase"/>
</dbReference>
<reference evidence="7 9" key="4">
    <citation type="submission" date="2023-11" db="EMBL/GenBank/DDBJ databases">
        <title>MicrobeMod: A computational toolkit for identifying prokaryotic methylation and restriction-modification with nanopore sequencing.</title>
        <authorList>
            <person name="Crits-Christoph A."/>
            <person name="Kang S.C."/>
            <person name="Lee H."/>
            <person name="Ostrov N."/>
        </authorList>
    </citation>
    <scope>NUCLEOTIDE SEQUENCE [LARGE SCALE GENOMIC DNA]</scope>
    <source>
        <strain evidence="7 9">ATCC 33173</strain>
    </source>
</reference>
<evidence type="ECO:0000313" key="6">
    <source>
        <dbReference type="EMBL" id="SJK83785.1"/>
    </source>
</evidence>
<dbReference type="EMBL" id="CP139472">
    <property type="protein sequence ID" value="WPU48419.1"/>
    <property type="molecule type" value="Genomic_DNA"/>
</dbReference>
<reference evidence="6" key="2">
    <citation type="submission" date="2010-05" db="EMBL/GenBank/DDBJ databases">
        <title>Revision and reannotation of the Halomonas elongata DSM 2581(T) genome.</title>
        <authorList>
            <person name="Pfeiffer F."/>
            <person name="Bagyan I."/>
            <person name="Alfaro-Espinoza G."/>
            <person name="Zamora-Lagos M.A."/>
            <person name="Habermann B."/>
            <person name="Oesterhelt D."/>
            <person name="Kunte H.J."/>
        </authorList>
    </citation>
    <scope>NUCLEOTIDE SEQUENCE</scope>
    <source>
        <strain evidence="6">Type strain: DSM 2581</strain>
    </source>
</reference>
<dbReference type="AlphaFoldDB" id="A0A1R4A4A6"/>
<dbReference type="OrthoDB" id="9804264at2"/>
<keyword evidence="9" id="KW-1185">Reference proteome</keyword>
<dbReference type="InterPro" id="IPR015421">
    <property type="entry name" value="PyrdxlP-dep_Trfase_major"/>
</dbReference>
<accession>A0A1R4A4A6</accession>
<dbReference type="PANTHER" id="PTHR30244:SF9">
    <property type="entry name" value="PROTEIN RV3402C"/>
    <property type="match status" value="1"/>
</dbReference>
<dbReference type="GO" id="GO:0008483">
    <property type="term" value="F:transaminase activity"/>
    <property type="evidence" value="ECO:0007669"/>
    <property type="project" value="UniProtKB-KW"/>
</dbReference>
<gene>
    <name evidence="6" type="ORF">HELO_2397A</name>
    <name evidence="7" type="ORF">SR933_05890</name>
</gene>
<evidence type="ECO:0000313" key="7">
    <source>
        <dbReference type="EMBL" id="WPU48419.1"/>
    </source>
</evidence>
<name>A0A1R4A4A6_HALED</name>
<feature type="modified residue" description="N6-(pyridoxal phosphate)lysine" evidence="4">
    <location>
        <position position="188"/>
    </location>
</feature>
<dbReference type="CDD" id="cd00616">
    <property type="entry name" value="AHBA_syn"/>
    <property type="match status" value="1"/>
</dbReference>
<dbReference type="EC" id="2.6.1.-" evidence="6 7"/>
<evidence type="ECO:0000256" key="4">
    <source>
        <dbReference type="PIRSR" id="PIRSR000390-2"/>
    </source>
</evidence>
<evidence type="ECO:0000256" key="3">
    <source>
        <dbReference type="PIRSR" id="PIRSR000390-1"/>
    </source>
</evidence>
<evidence type="ECO:0000313" key="8">
    <source>
        <dbReference type="Proteomes" id="UP000008707"/>
    </source>
</evidence>
<comment type="similarity">
    <text evidence="2 5">Belongs to the DegT/DnrJ/EryC1 family.</text>
</comment>
<dbReference type="GO" id="GO:0030170">
    <property type="term" value="F:pyridoxal phosphate binding"/>
    <property type="evidence" value="ECO:0007669"/>
    <property type="project" value="TreeGrafter"/>
</dbReference>
<evidence type="ECO:0000256" key="1">
    <source>
        <dbReference type="ARBA" id="ARBA00022898"/>
    </source>
</evidence>
<dbReference type="KEGG" id="hel:HELO_2397A"/>
<dbReference type="PANTHER" id="PTHR30244">
    <property type="entry name" value="TRANSAMINASE"/>
    <property type="match status" value="1"/>
</dbReference>
<dbReference type="PIRSF" id="PIRSF000390">
    <property type="entry name" value="PLP_StrS"/>
    <property type="match status" value="1"/>
</dbReference>
<proteinExistence type="inferred from homology"/>
<keyword evidence="6" id="KW-0032">Aminotransferase</keyword>
<dbReference type="RefSeq" id="WP_041601996.1">
    <property type="nucleotide sequence ID" value="NC_014532.2"/>
</dbReference>
<reference evidence="6" key="1">
    <citation type="journal article" date="2010" name="Environ. Microbiol.">
        <title>A blueprint of ectoine metabolism from the genome of the industrial producer Halomonas elongata DSM 2581(T).</title>
        <authorList>
            <person name="Schwibbert K."/>
            <person name="Marin-Sanguino A."/>
            <person name="Bagyan I."/>
            <person name="Heidrich G."/>
            <person name="Lentzen G."/>
            <person name="Seitz H."/>
            <person name="Rampp M."/>
            <person name="Schuster S.C."/>
            <person name="Klenk H.P."/>
            <person name="Pfeiffer F."/>
            <person name="Oesterhelt D."/>
            <person name="Kunte H.J."/>
        </authorList>
    </citation>
    <scope>NUCLEOTIDE SEQUENCE</scope>
    <source>
        <strain evidence="6">Type strain: DSM 2581</strain>
    </source>
</reference>
<dbReference type="EMBL" id="FN869568">
    <property type="protein sequence ID" value="SJK83785.1"/>
    <property type="molecule type" value="Genomic_DNA"/>
</dbReference>
<reference evidence="8" key="3">
    <citation type="journal article" date="2011" name="Environ. Microbiol.">
        <title>A blueprint of ectoine metabolism from the genome of the industrial producer Halomonas elongata DSM 2581(T).</title>
        <authorList>
            <person name="Schwibbert K."/>
            <person name="Marin-Sanguino A."/>
            <person name="Bagyan I."/>
            <person name="Heidrich G."/>
            <person name="Lentzen G."/>
            <person name="Seitz H."/>
            <person name="Rampp M."/>
            <person name="Schuster S.C."/>
            <person name="Klenk H.P."/>
            <person name="Pfeiffer F."/>
            <person name="Oesterhelt D."/>
            <person name="Kunte H.J."/>
        </authorList>
    </citation>
    <scope>NUCLEOTIDE SEQUENCE [LARGE SCALE GENOMIC DNA]</scope>
    <source>
        <strain evidence="8">ATCC 33173 / DSM 2581 / NBRC 15536 / NCIMB 2198 / 1H9</strain>
    </source>
</reference>
<keyword evidence="1 4" id="KW-0663">Pyridoxal phosphate</keyword>